<proteinExistence type="predicted"/>
<gene>
    <name evidence="2" type="ORF">DY000_02023556</name>
    <name evidence="1" type="ORF">F2Q70_00030887</name>
</gene>
<sequence length="69" mass="7582">MGAVVYRKKMYNLIIIQMSDALFVCGSVSVCLKLSQASFVSHSPVSFHHLSGITTPDRYSPFKCLGAEN</sequence>
<dbReference type="EMBL" id="QGKY02002305">
    <property type="protein sequence ID" value="KAF2534600.1"/>
    <property type="molecule type" value="Genomic_DNA"/>
</dbReference>
<comment type="caution">
    <text evidence="1">The sequence shown here is derived from an EMBL/GenBank/DDBJ whole genome shotgun (WGS) entry which is preliminary data.</text>
</comment>
<reference evidence="1" key="1">
    <citation type="submission" date="2019-12" db="EMBL/GenBank/DDBJ databases">
        <title>Genome sequencing and annotation of Brassica cretica.</title>
        <authorList>
            <person name="Studholme D.J."/>
            <person name="Sarris P.F."/>
        </authorList>
    </citation>
    <scope>NUCLEOTIDE SEQUENCE</scope>
    <source>
        <strain evidence="1">PFS-102/07</strain>
        <tissue evidence="1">Leaf</tissue>
    </source>
</reference>
<dbReference type="Proteomes" id="UP000266723">
    <property type="component" value="Unassembled WGS sequence"/>
</dbReference>
<protein>
    <submittedName>
        <fullName evidence="1">Uncharacterized protein</fullName>
    </submittedName>
</protein>
<dbReference type="AlphaFoldDB" id="A0A8S9FLS9"/>
<keyword evidence="3" id="KW-1185">Reference proteome</keyword>
<reference evidence="2" key="2">
    <citation type="submission" date="2019-12" db="EMBL/GenBank/DDBJ databases">
        <authorList>
            <person name="Studholme D.J."/>
            <person name="Sarris P."/>
        </authorList>
    </citation>
    <scope>NUCLEOTIDE SEQUENCE</scope>
    <source>
        <strain evidence="2">PFS-1207/04</strain>
        <tissue evidence="2">Leaf</tissue>
    </source>
</reference>
<evidence type="ECO:0000313" key="2">
    <source>
        <dbReference type="EMBL" id="KAF3591383.1"/>
    </source>
</evidence>
<evidence type="ECO:0000313" key="3">
    <source>
        <dbReference type="Proteomes" id="UP000266723"/>
    </source>
</evidence>
<dbReference type="EMBL" id="QGKV02000299">
    <property type="protein sequence ID" value="KAF3591383.1"/>
    <property type="molecule type" value="Genomic_DNA"/>
</dbReference>
<organism evidence="1">
    <name type="scientific">Brassica cretica</name>
    <name type="common">Mustard</name>
    <dbReference type="NCBI Taxonomy" id="69181"/>
    <lineage>
        <taxon>Eukaryota</taxon>
        <taxon>Viridiplantae</taxon>
        <taxon>Streptophyta</taxon>
        <taxon>Embryophyta</taxon>
        <taxon>Tracheophyta</taxon>
        <taxon>Spermatophyta</taxon>
        <taxon>Magnoliopsida</taxon>
        <taxon>eudicotyledons</taxon>
        <taxon>Gunneridae</taxon>
        <taxon>Pentapetalae</taxon>
        <taxon>rosids</taxon>
        <taxon>malvids</taxon>
        <taxon>Brassicales</taxon>
        <taxon>Brassicaceae</taxon>
        <taxon>Brassiceae</taxon>
        <taxon>Brassica</taxon>
    </lineage>
</organism>
<accession>A0A8S9FLS9</accession>
<evidence type="ECO:0000313" key="1">
    <source>
        <dbReference type="EMBL" id="KAF2534600.1"/>
    </source>
</evidence>
<reference evidence="2 3" key="3">
    <citation type="journal article" date="2020" name="BMC Genomics">
        <title>Intraspecific diversification of the crop wild relative Brassica cretica Lam. using demographic model selection.</title>
        <authorList>
            <person name="Kioukis A."/>
            <person name="Michalopoulou V.A."/>
            <person name="Briers L."/>
            <person name="Pirintsos S."/>
            <person name="Studholme D.J."/>
            <person name="Pavlidis P."/>
            <person name="Sarris P.F."/>
        </authorList>
    </citation>
    <scope>NUCLEOTIDE SEQUENCE [LARGE SCALE GENOMIC DNA]</scope>
    <source>
        <strain evidence="3">cv. PFS-1207/04</strain>
        <strain evidence="2">PFS-1207/04</strain>
    </source>
</reference>
<name>A0A8S9FLS9_BRACR</name>